<dbReference type="PANTHER" id="PTHR23150">
    <property type="entry name" value="SULFATASE MODIFYING FACTOR 1, 2"/>
    <property type="match status" value="1"/>
</dbReference>
<feature type="compositionally biased region" description="Polar residues" evidence="1">
    <location>
        <begin position="82"/>
        <end position="98"/>
    </location>
</feature>
<evidence type="ECO:0000259" key="2">
    <source>
        <dbReference type="Pfam" id="PF03781"/>
    </source>
</evidence>
<evidence type="ECO:0000256" key="1">
    <source>
        <dbReference type="SAM" id="MobiDB-lite"/>
    </source>
</evidence>
<dbReference type="AlphaFoldDB" id="A0A0D6JK40"/>
<reference evidence="4" key="1">
    <citation type="submission" date="2015-02" db="EMBL/GenBank/DDBJ databases">
        <authorList>
            <person name="Chooi Y.-H."/>
        </authorList>
    </citation>
    <scope>NUCLEOTIDE SEQUENCE [LARGE SCALE GENOMIC DNA]</scope>
    <source>
        <strain evidence="4">strain Y</strain>
    </source>
</reference>
<dbReference type="InterPro" id="IPR042095">
    <property type="entry name" value="SUMF_sf"/>
</dbReference>
<evidence type="ECO:0000313" key="4">
    <source>
        <dbReference type="Proteomes" id="UP000033187"/>
    </source>
</evidence>
<protein>
    <recommendedName>
        <fullName evidence="2">Sulfatase-modifying factor enzyme-like domain-containing protein</fullName>
    </recommendedName>
</protein>
<gene>
    <name evidence="3" type="ORF">YBN1229_v1_3749</name>
</gene>
<dbReference type="EMBL" id="LN829119">
    <property type="protein sequence ID" value="CPR22316.1"/>
    <property type="molecule type" value="Genomic_DNA"/>
</dbReference>
<dbReference type="KEGG" id="fiy:BN1229_v1_3749"/>
<dbReference type="PANTHER" id="PTHR23150:SF19">
    <property type="entry name" value="FORMYLGLYCINE-GENERATING ENZYME"/>
    <property type="match status" value="1"/>
</dbReference>
<dbReference type="GO" id="GO:0120147">
    <property type="term" value="F:formylglycine-generating oxidase activity"/>
    <property type="evidence" value="ECO:0007669"/>
    <property type="project" value="TreeGrafter"/>
</dbReference>
<proteinExistence type="predicted"/>
<dbReference type="InterPro" id="IPR016187">
    <property type="entry name" value="CTDL_fold"/>
</dbReference>
<evidence type="ECO:0000313" key="3">
    <source>
        <dbReference type="EMBL" id="CPR22316.1"/>
    </source>
</evidence>
<dbReference type="SUPFAM" id="SSF56436">
    <property type="entry name" value="C-type lectin-like"/>
    <property type="match status" value="1"/>
</dbReference>
<dbReference type="InterPro" id="IPR051043">
    <property type="entry name" value="Sulfatase_Mod_Factor_Kinase"/>
</dbReference>
<organism evidence="3 4">
    <name type="scientific">Candidatus Filomicrobium marinum</name>
    <dbReference type="NCBI Taxonomy" id="1608628"/>
    <lineage>
        <taxon>Bacteria</taxon>
        <taxon>Pseudomonadati</taxon>
        <taxon>Pseudomonadota</taxon>
        <taxon>Alphaproteobacteria</taxon>
        <taxon>Hyphomicrobiales</taxon>
        <taxon>Hyphomicrobiaceae</taxon>
        <taxon>Filomicrobium</taxon>
    </lineage>
</organism>
<sequence length="403" mass="45004">MTAGVVIFRRQSVAFSTFFLNWFFRWVARDNLKLQNLGIFYTSPHNSDKSCRKKLALHAYKSALLSASIALAFLAAPGTVRSEPSQCSVRPTNTSSQDDAAPEMEFIPGGAFQMGSDRFRPEERYAHSVRIDSFWIDRHEVTNAQFRKFVQATGYVTRAERGADSKTHPDLSAEVLVPGSVVFISPANLTRGGNLTQWWQYVPGADWRHPTGPGSSIDDKDDHPVVHVAYEDAEAYAQWLGHSLPTEAQWEFAALGGRGSDEDWTKPYDAEGKPSANTWQGVFPIVNTNDDGYEGTAPVGSFKPNGYGLYDMLGNVWEWTNDWYRPGHMREPVINPSGPSFNLIRLAPNEFPRRVIKGGSYLCAVNYCARYRPTARQPQEADLSAAHLGFRTVLNCPSNKNDN</sequence>
<dbReference type="InterPro" id="IPR005532">
    <property type="entry name" value="SUMF_dom"/>
</dbReference>
<dbReference type="Gene3D" id="3.90.1580.10">
    <property type="entry name" value="paralog of FGE (formylglycine-generating enzyme)"/>
    <property type="match status" value="1"/>
</dbReference>
<keyword evidence="4" id="KW-1185">Reference proteome</keyword>
<feature type="region of interest" description="Disordered" evidence="1">
    <location>
        <begin position="81"/>
        <end position="101"/>
    </location>
</feature>
<accession>A0A0D6JK40</accession>
<name>A0A0D6JK40_9HYPH</name>
<dbReference type="KEGG" id="fil:BN1229_v1_3759"/>
<feature type="domain" description="Sulfatase-modifying factor enzyme-like" evidence="2">
    <location>
        <begin position="101"/>
        <end position="393"/>
    </location>
</feature>
<dbReference type="Proteomes" id="UP000033187">
    <property type="component" value="Chromosome 1"/>
</dbReference>
<dbReference type="Pfam" id="PF03781">
    <property type="entry name" value="FGE-sulfatase"/>
    <property type="match status" value="1"/>
</dbReference>